<dbReference type="PROSITE" id="PS50186">
    <property type="entry name" value="DEP"/>
    <property type="match status" value="1"/>
</dbReference>
<evidence type="ECO:0000256" key="4">
    <source>
        <dbReference type="PROSITE-ProRule" id="PRU00091"/>
    </source>
</evidence>
<dbReference type="CDD" id="cd15725">
    <property type="entry name" value="FYVE_PIKfyve_Fab1"/>
    <property type="match status" value="1"/>
</dbReference>
<feature type="region of interest" description="Disordered" evidence="5">
    <location>
        <begin position="397"/>
        <end position="461"/>
    </location>
</feature>
<evidence type="ECO:0000256" key="1">
    <source>
        <dbReference type="ARBA" id="ARBA00022723"/>
    </source>
</evidence>
<dbReference type="InterPro" id="IPR036388">
    <property type="entry name" value="WH-like_DNA-bd_sf"/>
</dbReference>
<reference evidence="8" key="1">
    <citation type="submission" date="2023-01" db="EMBL/GenBank/DDBJ databases">
        <title>Genome assembly of the deep-sea coral Lophelia pertusa.</title>
        <authorList>
            <person name="Herrera S."/>
            <person name="Cordes E."/>
        </authorList>
    </citation>
    <scope>NUCLEOTIDE SEQUENCE</scope>
    <source>
        <strain evidence="8">USNM1676648</strain>
        <tissue evidence="8">Polyp</tissue>
    </source>
</reference>
<dbReference type="PROSITE" id="PS50178">
    <property type="entry name" value="ZF_FYVE"/>
    <property type="match status" value="1"/>
</dbReference>
<evidence type="ECO:0000259" key="7">
    <source>
        <dbReference type="PROSITE" id="PS50186"/>
    </source>
</evidence>
<keyword evidence="3" id="KW-0862">Zinc</keyword>
<accession>A0A9W9Z1B5</accession>
<dbReference type="GO" id="GO:0000285">
    <property type="term" value="F:1-phosphatidylinositol-3-phosphate 5-kinase activity"/>
    <property type="evidence" value="ECO:0007669"/>
    <property type="project" value="InterPro"/>
</dbReference>
<dbReference type="SMART" id="SM00064">
    <property type="entry name" value="FYVE"/>
    <property type="match status" value="1"/>
</dbReference>
<dbReference type="PANTHER" id="PTHR46715:SF1">
    <property type="entry name" value="1-PHOSPHATIDYLINOSITOL 3-PHOSPHATE 5-KINASE"/>
    <property type="match status" value="1"/>
</dbReference>
<proteinExistence type="predicted"/>
<evidence type="ECO:0000259" key="6">
    <source>
        <dbReference type="PROSITE" id="PS50178"/>
    </source>
</evidence>
<protein>
    <recommendedName>
        <fullName evidence="10">1-phosphatidylinositol-3-phosphate 5-kinase</fullName>
    </recommendedName>
</protein>
<dbReference type="InterPro" id="IPR036390">
    <property type="entry name" value="WH_DNA-bd_sf"/>
</dbReference>
<dbReference type="Gene3D" id="1.10.10.10">
    <property type="entry name" value="Winged helix-like DNA-binding domain superfamily/Winged helix DNA-binding domain"/>
    <property type="match status" value="1"/>
</dbReference>
<keyword evidence="2 4" id="KW-0863">Zinc-finger</keyword>
<evidence type="ECO:0008006" key="10">
    <source>
        <dbReference type="Google" id="ProtNLM"/>
    </source>
</evidence>
<dbReference type="SUPFAM" id="SSF46785">
    <property type="entry name" value="Winged helix' DNA-binding domain"/>
    <property type="match status" value="1"/>
</dbReference>
<feature type="domain" description="FYVE-type" evidence="6">
    <location>
        <begin position="20"/>
        <end position="80"/>
    </location>
</feature>
<dbReference type="GO" id="GO:0012506">
    <property type="term" value="C:vesicle membrane"/>
    <property type="evidence" value="ECO:0007669"/>
    <property type="project" value="TreeGrafter"/>
</dbReference>
<comment type="caution">
    <text evidence="8">The sequence shown here is derived from an EMBL/GenBank/DDBJ whole genome shotgun (WGS) entry which is preliminary data.</text>
</comment>
<keyword evidence="1" id="KW-0479">Metal-binding</keyword>
<dbReference type="GO" id="GO:0032438">
    <property type="term" value="P:melanosome organization"/>
    <property type="evidence" value="ECO:0007669"/>
    <property type="project" value="TreeGrafter"/>
</dbReference>
<dbReference type="GO" id="GO:0052810">
    <property type="term" value="F:1-phosphatidylinositol-5-kinase activity"/>
    <property type="evidence" value="ECO:0007669"/>
    <property type="project" value="TreeGrafter"/>
</dbReference>
<dbReference type="EMBL" id="MU826832">
    <property type="protein sequence ID" value="KAJ7373131.1"/>
    <property type="molecule type" value="Genomic_DNA"/>
</dbReference>
<dbReference type="CDD" id="cd03334">
    <property type="entry name" value="Fab1_TCP"/>
    <property type="match status" value="1"/>
</dbReference>
<dbReference type="FunFam" id="3.30.40.10:FF:000057">
    <property type="entry name" value="1-phosphatidylinositol 3-phosphate 5-kinase isoform X1"/>
    <property type="match status" value="1"/>
</dbReference>
<dbReference type="GO" id="GO:0031410">
    <property type="term" value="C:cytoplasmic vesicle"/>
    <property type="evidence" value="ECO:0007669"/>
    <property type="project" value="TreeGrafter"/>
</dbReference>
<dbReference type="FunFam" id="3.50.7.10:FF:000007">
    <property type="entry name" value="1-phosphatidylinositol 3-phosphate 5-kinase isoform X1"/>
    <property type="match status" value="1"/>
</dbReference>
<dbReference type="Pfam" id="PF01363">
    <property type="entry name" value="FYVE"/>
    <property type="match status" value="1"/>
</dbReference>
<evidence type="ECO:0000256" key="3">
    <source>
        <dbReference type="ARBA" id="ARBA00022833"/>
    </source>
</evidence>
<dbReference type="Gene3D" id="3.30.40.10">
    <property type="entry name" value="Zinc/RING finger domain, C3HC4 (zinc finger)"/>
    <property type="match status" value="1"/>
</dbReference>
<dbReference type="Gene3D" id="3.50.7.10">
    <property type="entry name" value="GroEL"/>
    <property type="match status" value="1"/>
</dbReference>
<dbReference type="GO" id="GO:1903426">
    <property type="term" value="P:regulation of reactive oxygen species biosynthetic process"/>
    <property type="evidence" value="ECO:0007669"/>
    <property type="project" value="TreeGrafter"/>
</dbReference>
<dbReference type="Pfam" id="PF00610">
    <property type="entry name" value="DEP"/>
    <property type="match status" value="1"/>
</dbReference>
<dbReference type="InterPro" id="IPR043548">
    <property type="entry name" value="PIKfyve"/>
</dbReference>
<keyword evidence="9" id="KW-1185">Reference proteome</keyword>
<sequence length="727" mass="82680">MIMLRQEYKESDFKQYWMPDENCKECYECGEKFNTFRRRHHCRLCGQIFCYRCCYLEIPGQIMGYTGFLRVCTYCHKVVQRYTQSADLNVVRNLEQLQADLRAVNSDADINTNSSSNINSTLPKPYPFDFDDDENFTYVHPSLRKISSTGTTMTAMSSYYEKFDQKERLSPMPGRRPFDAFGVCAAEADMLKQDSFRELWNQIMSPRSGLELQSHRFRLRTYHNCFVGSDLVDWLLTYEKTSTRNQAVMLGQCLLESGWLEPVPNTRDGGAVFKDEYVLYQPGVSAAREVLAKRSSLFWTETDKIESLSESDEIINDNADDDNDETVPHWFRQLEQHGVESGTEELDASMSHEVSGKLNNLKTTGPKLLDLDLMNGVTSEEGDSELSLKVDLQHFGEPGRLGMASPDTHSETAGSKLSLITDAPPPPLEQYVYNEGYPYTPLRPSNKKNQEEPMLSTSNTPDEIFSGAMIARKIGVDRPPAPEVGELREDNGERLAMERLRTAHTHHLNTLLEQLLKDAGLSVVWKETMLPLVKRVSEQVTPDVRRDDDMDICEYVKFKKIPGGNKSDCEMISGVVFTKNIANKKMACVLTNPKILVLSCAIDYQRNENRLASLDPLVLQEFEFLKNFVARVVSLRPNILLVEKTVSRLAQDMLLKHGITLVLNVKPEVIERIARCTRADVLCSMEQLSRPQLGSCQSFRVQRYTLKNGESKTLMFIEGCPLILAAL</sequence>
<dbReference type="GO" id="GO:0005524">
    <property type="term" value="F:ATP binding"/>
    <property type="evidence" value="ECO:0007669"/>
    <property type="project" value="InterPro"/>
</dbReference>
<dbReference type="GO" id="GO:0090385">
    <property type="term" value="P:phagosome-lysosome fusion"/>
    <property type="evidence" value="ECO:0007669"/>
    <property type="project" value="TreeGrafter"/>
</dbReference>
<dbReference type="InterPro" id="IPR000306">
    <property type="entry name" value="Znf_FYVE"/>
</dbReference>
<dbReference type="GO" id="GO:0008270">
    <property type="term" value="F:zinc ion binding"/>
    <property type="evidence" value="ECO:0007669"/>
    <property type="project" value="UniProtKB-KW"/>
</dbReference>
<dbReference type="Proteomes" id="UP001163046">
    <property type="component" value="Unassembled WGS sequence"/>
</dbReference>
<dbReference type="AlphaFoldDB" id="A0A9W9Z1B5"/>
<evidence type="ECO:0000313" key="8">
    <source>
        <dbReference type="EMBL" id="KAJ7373131.1"/>
    </source>
</evidence>
<gene>
    <name evidence="8" type="ORF">OS493_014279</name>
</gene>
<dbReference type="PANTHER" id="PTHR46715">
    <property type="entry name" value="1-PHOSPHATIDYLINOSITOL 3-PHOSPHATE 5-KINASE"/>
    <property type="match status" value="1"/>
</dbReference>
<dbReference type="OrthoDB" id="6021339at2759"/>
<dbReference type="SUPFAM" id="SSF52029">
    <property type="entry name" value="GroEL apical domain-like"/>
    <property type="match status" value="1"/>
</dbReference>
<evidence type="ECO:0000256" key="2">
    <source>
        <dbReference type="ARBA" id="ARBA00022771"/>
    </source>
</evidence>
<dbReference type="InterPro" id="IPR011011">
    <property type="entry name" value="Znf_FYVE_PHD"/>
</dbReference>
<organism evidence="8 9">
    <name type="scientific">Desmophyllum pertusum</name>
    <dbReference type="NCBI Taxonomy" id="174260"/>
    <lineage>
        <taxon>Eukaryota</taxon>
        <taxon>Metazoa</taxon>
        <taxon>Cnidaria</taxon>
        <taxon>Anthozoa</taxon>
        <taxon>Hexacorallia</taxon>
        <taxon>Scleractinia</taxon>
        <taxon>Caryophylliina</taxon>
        <taxon>Caryophylliidae</taxon>
        <taxon>Desmophyllum</taxon>
    </lineage>
</organism>
<dbReference type="GO" id="GO:0035556">
    <property type="term" value="P:intracellular signal transduction"/>
    <property type="evidence" value="ECO:0007669"/>
    <property type="project" value="InterPro"/>
</dbReference>
<evidence type="ECO:0000256" key="5">
    <source>
        <dbReference type="SAM" id="MobiDB-lite"/>
    </source>
</evidence>
<dbReference type="InterPro" id="IPR002423">
    <property type="entry name" value="Cpn60/GroEL/TCP-1"/>
</dbReference>
<dbReference type="Pfam" id="PF00118">
    <property type="entry name" value="Cpn60_TCP1"/>
    <property type="match status" value="1"/>
</dbReference>
<dbReference type="InterPro" id="IPR000591">
    <property type="entry name" value="DEP_dom"/>
</dbReference>
<dbReference type="InterPro" id="IPR017455">
    <property type="entry name" value="Znf_FYVE-rel"/>
</dbReference>
<evidence type="ECO:0000313" key="9">
    <source>
        <dbReference type="Proteomes" id="UP001163046"/>
    </source>
</evidence>
<name>A0A9W9Z1B5_9CNID</name>
<dbReference type="InterPro" id="IPR013083">
    <property type="entry name" value="Znf_RING/FYVE/PHD"/>
</dbReference>
<dbReference type="InterPro" id="IPR027409">
    <property type="entry name" value="GroEL-like_apical_dom_sf"/>
</dbReference>
<dbReference type="SMART" id="SM00049">
    <property type="entry name" value="DEP"/>
    <property type="match status" value="1"/>
</dbReference>
<dbReference type="SUPFAM" id="SSF57903">
    <property type="entry name" value="FYVE/PHD zinc finger"/>
    <property type="match status" value="1"/>
</dbReference>
<feature type="domain" description="DEP" evidence="7">
    <location>
        <begin position="206"/>
        <end position="284"/>
    </location>
</feature>